<organism evidence="1">
    <name type="scientific">viral metagenome</name>
    <dbReference type="NCBI Taxonomy" id="1070528"/>
    <lineage>
        <taxon>unclassified sequences</taxon>
        <taxon>metagenomes</taxon>
        <taxon>organismal metagenomes</taxon>
    </lineage>
</organism>
<evidence type="ECO:0000313" key="2">
    <source>
        <dbReference type="EMBL" id="QJI03944.1"/>
    </source>
</evidence>
<gene>
    <name evidence="1" type="ORF">TM448A01604_0018</name>
    <name evidence="2" type="ORF">TM448B05581_0007</name>
</gene>
<evidence type="ECO:0000313" key="1">
    <source>
        <dbReference type="EMBL" id="QJA50097.1"/>
    </source>
</evidence>
<sequence length="111" mass="12251">MAERSRIDDDRRILEAATEGPWSVSADQCGNGWVRELETNDDGGIPIEDAICIANARNRMHLYLVLARAVRDAIDVPFNSPEWHAKARAITVALADIEAPDEPKEADNAPE</sequence>
<protein>
    <submittedName>
        <fullName evidence="1">Uncharacterized protein</fullName>
    </submittedName>
</protein>
<name>A0A6H1ZS11_9ZZZZ</name>
<proteinExistence type="predicted"/>
<dbReference type="AlphaFoldDB" id="A0A6H1ZS11"/>
<reference evidence="1" key="1">
    <citation type="submission" date="2020-03" db="EMBL/GenBank/DDBJ databases">
        <title>The deep terrestrial virosphere.</title>
        <authorList>
            <person name="Holmfeldt K."/>
            <person name="Nilsson E."/>
            <person name="Simone D."/>
            <person name="Lopez-Fernandez M."/>
            <person name="Wu X."/>
            <person name="de Brujin I."/>
            <person name="Lundin D."/>
            <person name="Andersson A."/>
            <person name="Bertilsson S."/>
            <person name="Dopson M."/>
        </authorList>
    </citation>
    <scope>NUCLEOTIDE SEQUENCE</scope>
    <source>
        <strain evidence="1">TM448A01604</strain>
        <strain evidence="2">TM448B05581</strain>
    </source>
</reference>
<dbReference type="EMBL" id="MT145133">
    <property type="protein sequence ID" value="QJI03944.1"/>
    <property type="molecule type" value="Genomic_DNA"/>
</dbReference>
<dbReference type="EMBL" id="MT144173">
    <property type="protein sequence ID" value="QJA50097.1"/>
    <property type="molecule type" value="Genomic_DNA"/>
</dbReference>
<accession>A0A6H1ZS11</accession>